<comment type="caution">
    <text evidence="1">The sequence shown here is derived from an EMBL/GenBank/DDBJ whole genome shotgun (WGS) entry which is preliminary data.</text>
</comment>
<name>A0A7W7MMT3_9ACTN</name>
<protein>
    <submittedName>
        <fullName evidence="1">Uncharacterized protein</fullName>
    </submittedName>
</protein>
<keyword evidence="2" id="KW-1185">Reference proteome</keyword>
<reference evidence="1 2" key="1">
    <citation type="submission" date="2020-08" db="EMBL/GenBank/DDBJ databases">
        <title>Sequencing the genomes of 1000 actinobacteria strains.</title>
        <authorList>
            <person name="Klenk H.-P."/>
        </authorList>
    </citation>
    <scope>NUCLEOTIDE SEQUENCE [LARGE SCALE GENOMIC DNA]</scope>
    <source>
        <strain evidence="1 2">DSM 43149</strain>
    </source>
</reference>
<dbReference type="AlphaFoldDB" id="A0A7W7MMT3"/>
<evidence type="ECO:0000313" key="1">
    <source>
        <dbReference type="EMBL" id="MBB4759997.1"/>
    </source>
</evidence>
<dbReference type="Proteomes" id="UP000578112">
    <property type="component" value="Unassembled WGS sequence"/>
</dbReference>
<accession>A0A7W7MMT3</accession>
<dbReference type="RefSeq" id="WP_184989498.1">
    <property type="nucleotide sequence ID" value="NZ_BOMK01000043.1"/>
</dbReference>
<evidence type="ECO:0000313" key="2">
    <source>
        <dbReference type="Proteomes" id="UP000578112"/>
    </source>
</evidence>
<organism evidence="1 2">
    <name type="scientific">Actinoplanes digitatis</name>
    <dbReference type="NCBI Taxonomy" id="1868"/>
    <lineage>
        <taxon>Bacteria</taxon>
        <taxon>Bacillati</taxon>
        <taxon>Actinomycetota</taxon>
        <taxon>Actinomycetes</taxon>
        <taxon>Micromonosporales</taxon>
        <taxon>Micromonosporaceae</taxon>
        <taxon>Actinoplanes</taxon>
    </lineage>
</organism>
<gene>
    <name evidence="1" type="ORF">BJ971_000553</name>
</gene>
<sequence length="125" mass="13203">MTAAILDRPVFTNPVNDDADLCVTTLGPELTAYVAGAGSVHEFESWFAAARLPDRLVRRRLAAAAALVSVFEAANQTAMAAAWLRELDPAGYVPARVLRMSEGDETSAKALLEAAMAWTLAAAGL</sequence>
<proteinExistence type="predicted"/>
<dbReference type="EMBL" id="JACHNH010000001">
    <property type="protein sequence ID" value="MBB4759997.1"/>
    <property type="molecule type" value="Genomic_DNA"/>
</dbReference>